<keyword evidence="3" id="KW-1185">Reference proteome</keyword>
<dbReference type="Proteomes" id="UP001157161">
    <property type="component" value="Unassembled WGS sequence"/>
</dbReference>
<dbReference type="EMBL" id="BSUM01000001">
    <property type="protein sequence ID" value="GMA32208.1"/>
    <property type="molecule type" value="Genomic_DNA"/>
</dbReference>
<comment type="caution">
    <text evidence="2">The sequence shown here is derived from an EMBL/GenBank/DDBJ whole genome shotgun (WGS) entry which is preliminary data.</text>
</comment>
<feature type="transmembrane region" description="Helical" evidence="1">
    <location>
        <begin position="24"/>
        <end position="44"/>
    </location>
</feature>
<reference evidence="2" key="2">
    <citation type="submission" date="2023-02" db="EMBL/GenBank/DDBJ databases">
        <authorList>
            <person name="Sun Q."/>
            <person name="Mori K."/>
        </authorList>
    </citation>
    <scope>NUCLEOTIDE SEQUENCE</scope>
    <source>
        <strain evidence="2">NBRC 112290</strain>
    </source>
</reference>
<keyword evidence="1" id="KW-0472">Membrane</keyword>
<accession>A0AA37XFE8</accession>
<evidence type="ECO:0000313" key="3">
    <source>
        <dbReference type="Proteomes" id="UP001157161"/>
    </source>
</evidence>
<dbReference type="AlphaFoldDB" id="A0AA37XFE8"/>
<evidence type="ECO:0000313" key="2">
    <source>
        <dbReference type="EMBL" id="GMA32208.1"/>
    </source>
</evidence>
<gene>
    <name evidence="2" type="ORF">GCM10025875_22000</name>
</gene>
<name>A0AA37XFE8_9MICO</name>
<evidence type="ECO:0000256" key="1">
    <source>
        <dbReference type="SAM" id="Phobius"/>
    </source>
</evidence>
<dbReference type="RefSeq" id="WP_284250910.1">
    <property type="nucleotide sequence ID" value="NZ_BSUM01000001.1"/>
</dbReference>
<keyword evidence="1" id="KW-0812">Transmembrane</keyword>
<protein>
    <submittedName>
        <fullName evidence="2">Uncharacterized protein</fullName>
    </submittedName>
</protein>
<keyword evidence="1" id="KW-1133">Transmembrane helix</keyword>
<organism evidence="2 3">
    <name type="scientific">Litorihabitans aurantiacus</name>
    <dbReference type="NCBI Taxonomy" id="1930061"/>
    <lineage>
        <taxon>Bacteria</taxon>
        <taxon>Bacillati</taxon>
        <taxon>Actinomycetota</taxon>
        <taxon>Actinomycetes</taxon>
        <taxon>Micrococcales</taxon>
        <taxon>Beutenbergiaceae</taxon>
        <taxon>Litorihabitans</taxon>
    </lineage>
</organism>
<reference evidence="2" key="1">
    <citation type="journal article" date="2014" name="Int. J. Syst. Evol. Microbiol.">
        <title>Complete genome sequence of Corynebacterium casei LMG S-19264T (=DSM 44701T), isolated from a smear-ripened cheese.</title>
        <authorList>
            <consortium name="US DOE Joint Genome Institute (JGI-PGF)"/>
            <person name="Walter F."/>
            <person name="Albersmeier A."/>
            <person name="Kalinowski J."/>
            <person name="Ruckert C."/>
        </authorList>
    </citation>
    <scope>NUCLEOTIDE SEQUENCE</scope>
    <source>
        <strain evidence="2">NBRC 112290</strain>
    </source>
</reference>
<proteinExistence type="predicted"/>
<sequence length="64" mass="6789">MTNDPGETTWRRPGPTVGEGRRDLAVAVGLFALSLGSLVLGRAFGMYGEDGQRVALPSRWASSP</sequence>